<reference evidence="5 6" key="1">
    <citation type="submission" date="2016-03" db="EMBL/GenBank/DDBJ databases">
        <title>Draft Genome Assembly of Pseudomonas putida strain CBF10-2.</title>
        <authorList>
            <person name="Iyer R.S."/>
            <person name="Damania A."/>
        </authorList>
    </citation>
    <scope>NUCLEOTIDE SEQUENCE [LARGE SCALE GENOMIC DNA]</scope>
    <source>
        <strain evidence="5 6">CBF10-2</strain>
    </source>
</reference>
<comment type="caution">
    <text evidence="5">The sequence shown here is derived from an EMBL/GenBank/DDBJ whole genome shotgun (WGS) entry which is preliminary data.</text>
</comment>
<evidence type="ECO:0000313" key="6">
    <source>
        <dbReference type="Proteomes" id="UP000077752"/>
    </source>
</evidence>
<feature type="chain" id="PRO_5008073788" evidence="4">
    <location>
        <begin position="28"/>
        <end position="429"/>
    </location>
</feature>
<evidence type="ECO:0000256" key="1">
    <source>
        <dbReference type="ARBA" id="ARBA00009075"/>
    </source>
</evidence>
<gene>
    <name evidence="5" type="ORF">AYO28_17535</name>
</gene>
<feature type="signal peptide" evidence="4">
    <location>
        <begin position="1"/>
        <end position="27"/>
    </location>
</feature>
<sequence>MTTSTSWWACAVGAGLGFTLLAPQASADFLADGKGKLELRNFYFSRDFRDGFPSQSKREEWAQGFILNWQSGFTPGPVGFGVDAIGMLGLKLDSSPDRSGTGLLPRNAEGRAEDDYSKMLVTAKLRFAKSELRYGGLNPLLPLIASNNSRLLPQYFNGGQLISRDFEDLTLHLGRVDKVKQRDSADSEELTTMAQVGAWPTAIHSDSYTYGGVDYQALADLTLSAHVSELEDFYRRTYLGLKYSLPLGPGKAFTEIRHFTARETGAARIGEVDNRVISSNFGYQLGGHRFSGGYQKVAGDTAYAYLGGTDTYLFSEQQAYTFSLQDERAWHARYDFDFATLGVPGLTFTLRYVKGDDVDVSHVSTRKAALLRAAGEDGHEWERTTDLAYVIQSGPLKNLGLRWRNATARSNLQDGVDENRVIVSYEIAF</sequence>
<accession>A0A177SPT4</accession>
<dbReference type="EMBL" id="LUCV01000016">
    <property type="protein sequence ID" value="OAI92789.1"/>
    <property type="molecule type" value="Genomic_DNA"/>
</dbReference>
<keyword evidence="2" id="KW-0813">Transport</keyword>
<dbReference type="InterPro" id="IPR023614">
    <property type="entry name" value="Porin_dom_sf"/>
</dbReference>
<comment type="similarity">
    <text evidence="1">Belongs to the outer membrane porin (Opr) (TC 1.B.25) family.</text>
</comment>
<dbReference type="RefSeq" id="WP_064302864.1">
    <property type="nucleotide sequence ID" value="NZ_LUCV01000016.1"/>
</dbReference>
<dbReference type="PANTHER" id="PTHR34596:SF2">
    <property type="entry name" value="CHITOPORIN"/>
    <property type="match status" value="1"/>
</dbReference>
<protein>
    <submittedName>
        <fullName evidence="5">Porin</fullName>
    </submittedName>
</protein>
<dbReference type="Pfam" id="PF03573">
    <property type="entry name" value="OprD"/>
    <property type="match status" value="1"/>
</dbReference>
<dbReference type="InterPro" id="IPR005318">
    <property type="entry name" value="OM_porin_bac"/>
</dbReference>
<dbReference type="AlphaFoldDB" id="A0A177SPT4"/>
<proteinExistence type="inferred from homology"/>
<dbReference type="Proteomes" id="UP000077752">
    <property type="component" value="Unassembled WGS sequence"/>
</dbReference>
<dbReference type="GO" id="GO:0015288">
    <property type="term" value="F:porin activity"/>
    <property type="evidence" value="ECO:0007669"/>
    <property type="project" value="TreeGrafter"/>
</dbReference>
<evidence type="ECO:0000256" key="2">
    <source>
        <dbReference type="ARBA" id="ARBA00022448"/>
    </source>
</evidence>
<evidence type="ECO:0000256" key="3">
    <source>
        <dbReference type="ARBA" id="ARBA00022729"/>
    </source>
</evidence>
<dbReference type="Gene3D" id="2.40.160.10">
    <property type="entry name" value="Porin"/>
    <property type="match status" value="1"/>
</dbReference>
<dbReference type="GO" id="GO:0016020">
    <property type="term" value="C:membrane"/>
    <property type="evidence" value="ECO:0007669"/>
    <property type="project" value="InterPro"/>
</dbReference>
<name>A0A177SPT4_PSEPU</name>
<dbReference type="PANTHER" id="PTHR34596">
    <property type="entry name" value="CHITOPORIN"/>
    <property type="match status" value="1"/>
</dbReference>
<evidence type="ECO:0000313" key="5">
    <source>
        <dbReference type="EMBL" id="OAI92789.1"/>
    </source>
</evidence>
<keyword evidence="3 4" id="KW-0732">Signal</keyword>
<evidence type="ECO:0000256" key="4">
    <source>
        <dbReference type="SAM" id="SignalP"/>
    </source>
</evidence>
<organism evidence="5 6">
    <name type="scientific">Pseudomonas putida</name>
    <name type="common">Arthrobacter siderocapsulatus</name>
    <dbReference type="NCBI Taxonomy" id="303"/>
    <lineage>
        <taxon>Bacteria</taxon>
        <taxon>Pseudomonadati</taxon>
        <taxon>Pseudomonadota</taxon>
        <taxon>Gammaproteobacteria</taxon>
        <taxon>Pseudomonadales</taxon>
        <taxon>Pseudomonadaceae</taxon>
        <taxon>Pseudomonas</taxon>
    </lineage>
</organism>